<accession>A0A0F9PQK6</accession>
<dbReference type="AlphaFoldDB" id="A0A0F9PQK6"/>
<name>A0A0F9PQK6_9ZZZZ</name>
<dbReference type="EMBL" id="LAZR01006008">
    <property type="protein sequence ID" value="KKM95432.1"/>
    <property type="molecule type" value="Genomic_DNA"/>
</dbReference>
<comment type="caution">
    <text evidence="1">The sequence shown here is derived from an EMBL/GenBank/DDBJ whole genome shotgun (WGS) entry which is preliminary data.</text>
</comment>
<protein>
    <submittedName>
        <fullName evidence="1">Uncharacterized protein</fullName>
    </submittedName>
</protein>
<organism evidence="1">
    <name type="scientific">marine sediment metagenome</name>
    <dbReference type="NCBI Taxonomy" id="412755"/>
    <lineage>
        <taxon>unclassified sequences</taxon>
        <taxon>metagenomes</taxon>
        <taxon>ecological metagenomes</taxon>
    </lineage>
</organism>
<proteinExistence type="predicted"/>
<sequence length="67" mass="7371">MKVSEAINIISMLHPDAELFIGVSCGPADPVGEIMGGYDRNPDCSDEWRFTDISGMRDEKAVLIEEV</sequence>
<evidence type="ECO:0000313" key="1">
    <source>
        <dbReference type="EMBL" id="KKM95432.1"/>
    </source>
</evidence>
<gene>
    <name evidence="1" type="ORF">LCGC14_1188340</name>
</gene>
<reference evidence="1" key="1">
    <citation type="journal article" date="2015" name="Nature">
        <title>Complex archaea that bridge the gap between prokaryotes and eukaryotes.</title>
        <authorList>
            <person name="Spang A."/>
            <person name="Saw J.H."/>
            <person name="Jorgensen S.L."/>
            <person name="Zaremba-Niedzwiedzka K."/>
            <person name="Martijn J."/>
            <person name="Lind A.E."/>
            <person name="van Eijk R."/>
            <person name="Schleper C."/>
            <person name="Guy L."/>
            <person name="Ettema T.J."/>
        </authorList>
    </citation>
    <scope>NUCLEOTIDE SEQUENCE</scope>
</reference>